<name>A0ABQ5MB87_9FIRM</name>
<keyword evidence="1" id="KW-0472">Membrane</keyword>
<evidence type="ECO:0000313" key="4">
    <source>
        <dbReference type="Proteomes" id="UP001419084"/>
    </source>
</evidence>
<comment type="caution">
    <text evidence="3">The sequence shown here is derived from an EMBL/GenBank/DDBJ whole genome shotgun (WGS) entry which is preliminary data.</text>
</comment>
<evidence type="ECO:0000313" key="3">
    <source>
        <dbReference type="EMBL" id="GLB32102.1"/>
    </source>
</evidence>
<feature type="transmembrane region" description="Helical" evidence="1">
    <location>
        <begin position="20"/>
        <end position="38"/>
    </location>
</feature>
<dbReference type="Pfam" id="PF16982">
    <property type="entry name" value="Flp1_like"/>
    <property type="match status" value="1"/>
</dbReference>
<reference evidence="3 4" key="1">
    <citation type="journal article" date="2024" name="Int. J. Syst. Evol. Microbiol.">
        <title>Lacrimispora brassicae sp. nov. isolated from fermented cabbage, and proposal of Clostridium indicum Gundawar et al. 2019 and Clostridium methoxybenzovorans Mechichi et al. 1999 as heterotypic synonyms of Lacrimispora amygdalina (Parshina et al. 2003) Haas and Blanchard 2020 and Lacrimispora indolis (McClung and McCoy 1957) Haas and Blanchard 2020, respectively.</title>
        <authorList>
            <person name="Kobayashi H."/>
            <person name="Tanizawa Y."/>
            <person name="Sakamoto M."/>
            <person name="Ohkuma M."/>
            <person name="Tohno M."/>
        </authorList>
    </citation>
    <scope>NUCLEOTIDE SEQUENCE [LARGE SCALE GENOMIC DNA]</scope>
    <source>
        <strain evidence="3 4">DSM 12857</strain>
    </source>
</reference>
<accession>A0ABQ5MB87</accession>
<feature type="domain" description="Putative Flagellin Flp1-like" evidence="2">
    <location>
        <begin position="12"/>
        <end position="58"/>
    </location>
</feature>
<keyword evidence="4" id="KW-1185">Reference proteome</keyword>
<protein>
    <recommendedName>
        <fullName evidence="2">Putative Flagellin Flp1-like domain-containing protein</fullName>
    </recommendedName>
</protein>
<sequence length="61" mass="7047">MAVLMREQIKDFIREEDGVGVIEIVLILVVLIGLVIIFKTNIKKLLDSIFEEINKQSKEVY</sequence>
<gene>
    <name evidence="3" type="ORF">LAD12857_40250</name>
</gene>
<dbReference type="Proteomes" id="UP001419084">
    <property type="component" value="Unassembled WGS sequence"/>
</dbReference>
<dbReference type="EMBL" id="BRPJ01000086">
    <property type="protein sequence ID" value="GLB32102.1"/>
    <property type="molecule type" value="Genomic_DNA"/>
</dbReference>
<evidence type="ECO:0000259" key="2">
    <source>
        <dbReference type="Pfam" id="PF16982"/>
    </source>
</evidence>
<keyword evidence="1" id="KW-0812">Transmembrane</keyword>
<dbReference type="InterPro" id="IPR031564">
    <property type="entry name" value="Flp1-like"/>
</dbReference>
<proteinExistence type="predicted"/>
<evidence type="ECO:0000256" key="1">
    <source>
        <dbReference type="SAM" id="Phobius"/>
    </source>
</evidence>
<organism evidence="3 4">
    <name type="scientific">Lacrimispora amygdalina</name>
    <dbReference type="NCBI Taxonomy" id="253257"/>
    <lineage>
        <taxon>Bacteria</taxon>
        <taxon>Bacillati</taxon>
        <taxon>Bacillota</taxon>
        <taxon>Clostridia</taxon>
        <taxon>Lachnospirales</taxon>
        <taxon>Lachnospiraceae</taxon>
        <taxon>Lacrimispora</taxon>
    </lineage>
</organism>
<keyword evidence="1" id="KW-1133">Transmembrane helix</keyword>